<dbReference type="Pfam" id="PF26575">
    <property type="entry name" value="HHO5_N"/>
    <property type="match status" value="1"/>
</dbReference>
<dbReference type="PANTHER" id="PTHR31003">
    <property type="entry name" value="MYB FAMILY TRANSCRIPTION FACTOR"/>
    <property type="match status" value="1"/>
</dbReference>
<evidence type="ECO:0000256" key="4">
    <source>
        <dbReference type="ARBA" id="ARBA00023163"/>
    </source>
</evidence>
<evidence type="ECO:0000256" key="2">
    <source>
        <dbReference type="ARBA" id="ARBA00023015"/>
    </source>
</evidence>
<feature type="region of interest" description="Disordered" evidence="6">
    <location>
        <begin position="161"/>
        <end position="195"/>
    </location>
</feature>
<keyword evidence="2" id="KW-0805">Transcription regulation</keyword>
<keyword evidence="5" id="KW-0539">Nucleus</keyword>
<keyword evidence="9" id="KW-1185">Reference proteome</keyword>
<dbReference type="GO" id="GO:0005634">
    <property type="term" value="C:nucleus"/>
    <property type="evidence" value="ECO:0007669"/>
    <property type="project" value="UniProtKB-SubCell"/>
</dbReference>
<evidence type="ECO:0000256" key="6">
    <source>
        <dbReference type="SAM" id="MobiDB-lite"/>
    </source>
</evidence>
<dbReference type="InterPro" id="IPR044787">
    <property type="entry name" value="HHO5-like"/>
</dbReference>
<evidence type="ECO:0000256" key="1">
    <source>
        <dbReference type="ARBA" id="ARBA00004123"/>
    </source>
</evidence>
<dbReference type="InterPro" id="IPR009057">
    <property type="entry name" value="Homeodomain-like_sf"/>
</dbReference>
<evidence type="ECO:0000256" key="5">
    <source>
        <dbReference type="ARBA" id="ARBA00023242"/>
    </source>
</evidence>
<reference evidence="8 9" key="1">
    <citation type="journal article" date="2015" name="Proc. Natl. Acad. Sci. U.S.A.">
        <title>The resurrection genome of Boea hygrometrica: A blueprint for survival of dehydration.</title>
        <authorList>
            <person name="Xiao L."/>
            <person name="Yang G."/>
            <person name="Zhang L."/>
            <person name="Yang X."/>
            <person name="Zhao S."/>
            <person name="Ji Z."/>
            <person name="Zhou Q."/>
            <person name="Hu M."/>
            <person name="Wang Y."/>
            <person name="Chen M."/>
            <person name="Xu Y."/>
            <person name="Jin H."/>
            <person name="Xiao X."/>
            <person name="Hu G."/>
            <person name="Bao F."/>
            <person name="Hu Y."/>
            <person name="Wan P."/>
            <person name="Li L."/>
            <person name="Deng X."/>
            <person name="Kuang T."/>
            <person name="Xiang C."/>
            <person name="Zhu J.K."/>
            <person name="Oliver M.J."/>
            <person name="He Y."/>
        </authorList>
    </citation>
    <scope>NUCLEOTIDE SEQUENCE [LARGE SCALE GENOMIC DNA]</scope>
    <source>
        <strain evidence="9">cv. XS01</strain>
    </source>
</reference>
<name>A0A2Z7DAG8_9LAMI</name>
<dbReference type="InterPro" id="IPR058673">
    <property type="entry name" value="HHO5-like_N"/>
</dbReference>
<dbReference type="PANTHER" id="PTHR31003:SF22">
    <property type="entry name" value="TRANSCRIPTION FACTOR HHO5"/>
    <property type="match status" value="1"/>
</dbReference>
<evidence type="ECO:0000259" key="7">
    <source>
        <dbReference type="Pfam" id="PF26575"/>
    </source>
</evidence>
<sequence length="248" mass="28236">MTETYKEEREKLESIYVPKTIAQILTDVSTIDGFSRKLMILEFHVQAIEEELRRTSASKHPRYYSFHFLKDAIEILKQEILMWKRREKKPVVQQLMPVENGCGGCSGTKESADINDKREWMSSVRLWTIPVHHKSSHGGYQAGSSGGDFNHKVEGATMKNKGVDPVSSSTAESEVAPIDLNVKRKDPQRKKQRRSWCPELHNQFVDALQHLGGVEAAKPKQIREVMNVNGLTNDEIKSHLQVSKNIIT</sequence>
<dbReference type="GO" id="GO:0003677">
    <property type="term" value="F:DNA binding"/>
    <property type="evidence" value="ECO:0007669"/>
    <property type="project" value="UniProtKB-KW"/>
</dbReference>
<feature type="domain" description="HHO5-like N-terminal" evidence="7">
    <location>
        <begin position="13"/>
        <end position="80"/>
    </location>
</feature>
<dbReference type="InterPro" id="IPR006447">
    <property type="entry name" value="Myb_dom_plants"/>
</dbReference>
<keyword evidence="4" id="KW-0804">Transcription</keyword>
<dbReference type="SUPFAM" id="SSF46689">
    <property type="entry name" value="Homeodomain-like"/>
    <property type="match status" value="1"/>
</dbReference>
<dbReference type="NCBIfam" id="TIGR01557">
    <property type="entry name" value="myb_SHAQKYF"/>
    <property type="match status" value="1"/>
</dbReference>
<dbReference type="OrthoDB" id="1908613at2759"/>
<accession>A0A2Z7DAG8</accession>
<comment type="subcellular location">
    <subcellularLocation>
        <location evidence="1">Nucleus</location>
    </subcellularLocation>
</comment>
<dbReference type="AlphaFoldDB" id="A0A2Z7DAG8"/>
<protein>
    <recommendedName>
        <fullName evidence="7">HHO5-like N-terminal domain-containing protein</fullName>
    </recommendedName>
</protein>
<proteinExistence type="predicted"/>
<dbReference type="EMBL" id="KQ988493">
    <property type="protein sequence ID" value="KZV55605.1"/>
    <property type="molecule type" value="Genomic_DNA"/>
</dbReference>
<evidence type="ECO:0000256" key="3">
    <source>
        <dbReference type="ARBA" id="ARBA00023125"/>
    </source>
</evidence>
<gene>
    <name evidence="8" type="ORF">F511_25496</name>
</gene>
<dbReference type="GO" id="GO:0003700">
    <property type="term" value="F:DNA-binding transcription factor activity"/>
    <property type="evidence" value="ECO:0007669"/>
    <property type="project" value="InterPro"/>
</dbReference>
<keyword evidence="3" id="KW-0238">DNA-binding</keyword>
<dbReference type="Gene3D" id="1.10.10.60">
    <property type="entry name" value="Homeodomain-like"/>
    <property type="match status" value="1"/>
</dbReference>
<dbReference type="Proteomes" id="UP000250235">
    <property type="component" value="Unassembled WGS sequence"/>
</dbReference>
<evidence type="ECO:0000313" key="8">
    <source>
        <dbReference type="EMBL" id="KZV55605.1"/>
    </source>
</evidence>
<evidence type="ECO:0000313" key="9">
    <source>
        <dbReference type="Proteomes" id="UP000250235"/>
    </source>
</evidence>
<organism evidence="8 9">
    <name type="scientific">Dorcoceras hygrometricum</name>
    <dbReference type="NCBI Taxonomy" id="472368"/>
    <lineage>
        <taxon>Eukaryota</taxon>
        <taxon>Viridiplantae</taxon>
        <taxon>Streptophyta</taxon>
        <taxon>Embryophyta</taxon>
        <taxon>Tracheophyta</taxon>
        <taxon>Spermatophyta</taxon>
        <taxon>Magnoliopsida</taxon>
        <taxon>eudicotyledons</taxon>
        <taxon>Gunneridae</taxon>
        <taxon>Pentapetalae</taxon>
        <taxon>asterids</taxon>
        <taxon>lamiids</taxon>
        <taxon>Lamiales</taxon>
        <taxon>Gesneriaceae</taxon>
        <taxon>Didymocarpoideae</taxon>
        <taxon>Trichosporeae</taxon>
        <taxon>Loxocarpinae</taxon>
        <taxon>Dorcoceras</taxon>
    </lineage>
</organism>